<dbReference type="EMBL" id="JAPDOD010000068">
    <property type="protein sequence ID" value="MDA0166532.1"/>
    <property type="molecule type" value="Genomic_DNA"/>
</dbReference>
<feature type="compositionally biased region" description="Low complexity" evidence="1">
    <location>
        <begin position="105"/>
        <end position="135"/>
    </location>
</feature>
<evidence type="ECO:0000256" key="1">
    <source>
        <dbReference type="SAM" id="MobiDB-lite"/>
    </source>
</evidence>
<feature type="domain" description="Phage tail collar" evidence="3">
    <location>
        <begin position="251"/>
        <end position="307"/>
    </location>
</feature>
<feature type="compositionally biased region" description="Low complexity" evidence="1">
    <location>
        <begin position="78"/>
        <end position="94"/>
    </location>
</feature>
<name>A0A9X3S6B5_9ACTN</name>
<dbReference type="InterPro" id="IPR011083">
    <property type="entry name" value="Phage_tail_collar_dom"/>
</dbReference>
<reference evidence="4" key="1">
    <citation type="submission" date="2022-10" db="EMBL/GenBank/DDBJ databases">
        <title>The WGS of Solirubrobacter ginsenosidimutans DSM 21036.</title>
        <authorList>
            <person name="Jiang Z."/>
        </authorList>
    </citation>
    <scope>NUCLEOTIDE SEQUENCE</scope>
    <source>
        <strain evidence="4">DSM 21036</strain>
    </source>
</reference>
<gene>
    <name evidence="4" type="ORF">OM076_40085</name>
</gene>
<organism evidence="4 5">
    <name type="scientific">Solirubrobacter ginsenosidimutans</name>
    <dbReference type="NCBI Taxonomy" id="490573"/>
    <lineage>
        <taxon>Bacteria</taxon>
        <taxon>Bacillati</taxon>
        <taxon>Actinomycetota</taxon>
        <taxon>Thermoleophilia</taxon>
        <taxon>Solirubrobacterales</taxon>
        <taxon>Solirubrobacteraceae</taxon>
        <taxon>Solirubrobacter</taxon>
    </lineage>
</organism>
<dbReference type="Gene3D" id="3.90.1340.10">
    <property type="entry name" value="Phage tail collar domain"/>
    <property type="match status" value="1"/>
</dbReference>
<dbReference type="RefSeq" id="WP_270045790.1">
    <property type="nucleotide sequence ID" value="NZ_JAPDOD010000068.1"/>
</dbReference>
<sequence length="324" mass="31681">MAQRLLLALRRQPVAFLALFVALGGSSFAAVSAAKPGTGDVIVGCVAKDGKLRVVAAASRCTAKETAISFNREGKQGVAGADGADGADGAAGADGVDGRDGKDGATGPKGATGPAGRDGTDTGVAGPAGPAGADGQSVTGTAESAGANCATGGVKYVAASGTNYVCNGATGATGASGATETAASLLTKLLTVDGTGSTLDADRLNGLSSSAFLRTTDFNSTFDTRLGTLFGTGIQTPSMSSSGSAVDCYIGQVLLTAFSYVPPGAAVAAGQTLAISQWSALFALLGTTYGGNGTTNFNLPDLRKQAPGGMTYSICVNGVWPARD</sequence>
<dbReference type="SUPFAM" id="SSF88874">
    <property type="entry name" value="Receptor-binding domain of short tail fibre protein gp12"/>
    <property type="match status" value="1"/>
</dbReference>
<accession>A0A9X3S6B5</accession>
<evidence type="ECO:0000313" key="4">
    <source>
        <dbReference type="EMBL" id="MDA0166532.1"/>
    </source>
</evidence>
<dbReference type="Proteomes" id="UP001149140">
    <property type="component" value="Unassembled WGS sequence"/>
</dbReference>
<feature type="chain" id="PRO_5040858621" evidence="2">
    <location>
        <begin position="30"/>
        <end position="324"/>
    </location>
</feature>
<proteinExistence type="predicted"/>
<comment type="caution">
    <text evidence="4">The sequence shown here is derived from an EMBL/GenBank/DDBJ whole genome shotgun (WGS) entry which is preliminary data.</text>
</comment>
<dbReference type="InterPro" id="IPR037053">
    <property type="entry name" value="Phage_tail_collar_dom_sf"/>
</dbReference>
<dbReference type="PANTHER" id="PTHR24637">
    <property type="entry name" value="COLLAGEN"/>
    <property type="match status" value="1"/>
</dbReference>
<evidence type="ECO:0000259" key="3">
    <source>
        <dbReference type="Pfam" id="PF07484"/>
    </source>
</evidence>
<evidence type="ECO:0000313" key="5">
    <source>
        <dbReference type="Proteomes" id="UP001149140"/>
    </source>
</evidence>
<protein>
    <submittedName>
        <fullName evidence="4">Tail fiber protein</fullName>
    </submittedName>
</protein>
<evidence type="ECO:0000256" key="2">
    <source>
        <dbReference type="SAM" id="SignalP"/>
    </source>
</evidence>
<feature type="region of interest" description="Disordered" evidence="1">
    <location>
        <begin position="78"/>
        <end position="142"/>
    </location>
</feature>
<dbReference type="AlphaFoldDB" id="A0A9X3S6B5"/>
<keyword evidence="5" id="KW-1185">Reference proteome</keyword>
<feature type="signal peptide" evidence="2">
    <location>
        <begin position="1"/>
        <end position="29"/>
    </location>
</feature>
<keyword evidence="2" id="KW-0732">Signal</keyword>
<dbReference type="Pfam" id="PF07484">
    <property type="entry name" value="Collar"/>
    <property type="match status" value="1"/>
</dbReference>